<evidence type="ECO:0000313" key="2">
    <source>
        <dbReference type="Proteomes" id="UP000315252"/>
    </source>
</evidence>
<evidence type="ECO:0000313" key="1">
    <source>
        <dbReference type="EMBL" id="TQV80838.1"/>
    </source>
</evidence>
<dbReference type="OrthoDB" id="7060208at2"/>
<dbReference type="EMBL" id="VHSH01000003">
    <property type="protein sequence ID" value="TQV80838.1"/>
    <property type="molecule type" value="Genomic_DNA"/>
</dbReference>
<dbReference type="RefSeq" id="WP_142896552.1">
    <property type="nucleotide sequence ID" value="NZ_ML660054.1"/>
</dbReference>
<name>A0A545TUE4_9PROT</name>
<accession>A0A545TUE4</accession>
<dbReference type="Proteomes" id="UP000315252">
    <property type="component" value="Unassembled WGS sequence"/>
</dbReference>
<keyword evidence="2" id="KW-1185">Reference proteome</keyword>
<proteinExistence type="predicted"/>
<comment type="caution">
    <text evidence="1">The sequence shown here is derived from an EMBL/GenBank/DDBJ whole genome shotgun (WGS) entry which is preliminary data.</text>
</comment>
<reference evidence="1 2" key="1">
    <citation type="submission" date="2019-06" db="EMBL/GenBank/DDBJ databases">
        <title>Whole genome sequence for Rhodospirillaceae sp. R148.</title>
        <authorList>
            <person name="Wang G."/>
        </authorList>
    </citation>
    <scope>NUCLEOTIDE SEQUENCE [LARGE SCALE GENOMIC DNA]</scope>
    <source>
        <strain evidence="1 2">R148</strain>
    </source>
</reference>
<dbReference type="AlphaFoldDB" id="A0A545TUE4"/>
<organism evidence="1 2">
    <name type="scientific">Denitrobaculum tricleocarpae</name>
    <dbReference type="NCBI Taxonomy" id="2591009"/>
    <lineage>
        <taxon>Bacteria</taxon>
        <taxon>Pseudomonadati</taxon>
        <taxon>Pseudomonadota</taxon>
        <taxon>Alphaproteobacteria</taxon>
        <taxon>Rhodospirillales</taxon>
        <taxon>Rhodospirillaceae</taxon>
        <taxon>Denitrobaculum</taxon>
    </lineage>
</organism>
<gene>
    <name evidence="1" type="ORF">FKG95_11865</name>
</gene>
<sequence>MTKKSVIEDRLEKAARNLLLHCGGFSPGSEILILHEDPALGWYDEALPKTVARQAERLGLKPKCVMVGAPSELLDPVTAELSERYGNVIYFARIGDQDRFAEVQPGKTKIMCYLRNAEMLASDFATVDHGAMQSLKRAVDQVLLNARRIEITCPLGSRIEGAPADVTPGESAEVSIRRFPLGVPQPLDARGFGGRVALARYLTPTGSKAYEPAFLKLETPVFAQIEAGRIVSFSGDAAAVDPVQRHYDHVSGLFAIDPAAVHSWHAGIHPGCSYGWAAEDNPDRWSNTVFNNPRVLHFHTCGAYAPGEICWMLLDPSVHVDGTALWEQGRLRPERFPQTQASLDEWPVLQRLIDNPSMRIGV</sequence>
<protein>
    <submittedName>
        <fullName evidence="1">Uncharacterized protein</fullName>
    </submittedName>
</protein>